<feature type="region of interest" description="Disordered" evidence="2">
    <location>
        <begin position="65"/>
        <end position="105"/>
    </location>
</feature>
<keyword evidence="3" id="KW-1133">Transmembrane helix</keyword>
<evidence type="ECO:0000256" key="3">
    <source>
        <dbReference type="SAM" id="Phobius"/>
    </source>
</evidence>
<reference evidence="4" key="2">
    <citation type="submission" date="2023-06" db="EMBL/GenBank/DDBJ databases">
        <authorList>
            <consortium name="Lawrence Berkeley National Laboratory"/>
            <person name="Mondo S.J."/>
            <person name="Hensen N."/>
            <person name="Bonometti L."/>
            <person name="Westerberg I."/>
            <person name="Brannstrom I.O."/>
            <person name="Guillou S."/>
            <person name="Cros-Aarteil S."/>
            <person name="Calhoun S."/>
            <person name="Haridas S."/>
            <person name="Kuo A."/>
            <person name="Pangilinan J."/>
            <person name="Riley R."/>
            <person name="Labutti K."/>
            <person name="Andreopoulos B."/>
            <person name="Lipzen A."/>
            <person name="Chen C."/>
            <person name="Yanf M."/>
            <person name="Daum C."/>
            <person name="Ng V."/>
            <person name="Clum A."/>
            <person name="Steindorff A."/>
            <person name="Ohm R."/>
            <person name="Martin F."/>
            <person name="Silar P."/>
            <person name="Natvig D."/>
            <person name="Lalanne C."/>
            <person name="Gautier V."/>
            <person name="Ament-Velasquez S.L."/>
            <person name="Kruys A."/>
            <person name="Hutchinson M.I."/>
            <person name="Powell A.J."/>
            <person name="Barry K."/>
            <person name="Miller A.N."/>
            <person name="Grigoriev I.V."/>
            <person name="Debuchy R."/>
            <person name="Gladieux P."/>
            <person name="Thoren M.H."/>
            <person name="Johannesson H."/>
        </authorList>
    </citation>
    <scope>NUCLEOTIDE SEQUENCE</scope>
    <source>
        <strain evidence="4">CBS 626.80</strain>
    </source>
</reference>
<sequence length="480" mass="49800">MPLLSIVKWSTSTIVLFTLYQLILILILISSSPLKQPSRAVTVKMKFSTTLVATFASLSVAAPAGTNHKRQTQDTSIPEVLPGLTGEDMEPVEDTTTTSSSSSMSIVDSATADALAAANPNDIYAVPPPTTSSFVTLEENDFTGIQGVPSIQDDDHDIDIVDAAISNLSGTSAPIPLTTDTPTAADDVFSTLDFADDDDQDDTDIEDLNVNIPPIPLSTGTATTSLEDGDDMEVLTADDVTVDDDEAQAMIDAAVLYAQQFPSVPLSTGTGTPSEPDPYMYLGGNATVFGNSSVETSALDAGMEDGTASTAGAAATTVDGTDLIASLQALNDALAAYQSLGLTDMDASMSASSSALPSATTTTTDTDTDALTESGANTAAALTGSDALAARTADVPADLTLAARKIKMLGEDMLSGIQGLRKRAEMAEQENKKMKKKMNKVLNQRGGGVFANKTTTSKTVMDKMGKGVLERYVNMVGGGN</sequence>
<protein>
    <submittedName>
        <fullName evidence="4">Uncharacterized protein</fullName>
    </submittedName>
</protein>
<dbReference type="AlphaFoldDB" id="A0AAN6NR89"/>
<evidence type="ECO:0000256" key="2">
    <source>
        <dbReference type="SAM" id="MobiDB-lite"/>
    </source>
</evidence>
<reference evidence="4" key="1">
    <citation type="journal article" date="2023" name="Mol. Phylogenet. Evol.">
        <title>Genome-scale phylogeny and comparative genomics of the fungal order Sordariales.</title>
        <authorList>
            <person name="Hensen N."/>
            <person name="Bonometti L."/>
            <person name="Westerberg I."/>
            <person name="Brannstrom I.O."/>
            <person name="Guillou S."/>
            <person name="Cros-Aarteil S."/>
            <person name="Calhoun S."/>
            <person name="Haridas S."/>
            <person name="Kuo A."/>
            <person name="Mondo S."/>
            <person name="Pangilinan J."/>
            <person name="Riley R."/>
            <person name="LaButti K."/>
            <person name="Andreopoulos B."/>
            <person name="Lipzen A."/>
            <person name="Chen C."/>
            <person name="Yan M."/>
            <person name="Daum C."/>
            <person name="Ng V."/>
            <person name="Clum A."/>
            <person name="Steindorff A."/>
            <person name="Ohm R.A."/>
            <person name="Martin F."/>
            <person name="Silar P."/>
            <person name="Natvig D.O."/>
            <person name="Lalanne C."/>
            <person name="Gautier V."/>
            <person name="Ament-Velasquez S.L."/>
            <person name="Kruys A."/>
            <person name="Hutchinson M.I."/>
            <person name="Powell A.J."/>
            <person name="Barry K."/>
            <person name="Miller A.N."/>
            <person name="Grigoriev I.V."/>
            <person name="Debuchy R."/>
            <person name="Gladieux P."/>
            <person name="Hiltunen Thoren M."/>
            <person name="Johannesson H."/>
        </authorList>
    </citation>
    <scope>NUCLEOTIDE SEQUENCE</scope>
    <source>
        <strain evidence="4">CBS 626.80</strain>
    </source>
</reference>
<evidence type="ECO:0000313" key="4">
    <source>
        <dbReference type="EMBL" id="KAK3949558.1"/>
    </source>
</evidence>
<dbReference type="Proteomes" id="UP001303222">
    <property type="component" value="Unassembled WGS sequence"/>
</dbReference>
<feature type="compositionally biased region" description="Low complexity" evidence="2">
    <location>
        <begin position="95"/>
        <end position="105"/>
    </location>
</feature>
<gene>
    <name evidence="4" type="ORF">QBC32DRAFT_326879</name>
</gene>
<keyword evidence="1" id="KW-0175">Coiled coil</keyword>
<proteinExistence type="predicted"/>
<dbReference type="EMBL" id="MU859209">
    <property type="protein sequence ID" value="KAK3949558.1"/>
    <property type="molecule type" value="Genomic_DNA"/>
</dbReference>
<accession>A0AAN6NR89</accession>
<keyword evidence="3" id="KW-0472">Membrane</keyword>
<feature type="coiled-coil region" evidence="1">
    <location>
        <begin position="417"/>
        <end position="444"/>
    </location>
</feature>
<evidence type="ECO:0000256" key="1">
    <source>
        <dbReference type="SAM" id="Coils"/>
    </source>
</evidence>
<feature type="transmembrane region" description="Helical" evidence="3">
    <location>
        <begin position="6"/>
        <end position="29"/>
    </location>
</feature>
<keyword evidence="3" id="KW-0812">Transmembrane</keyword>
<organism evidence="4 5">
    <name type="scientific">Pseudoneurospora amorphoporcata</name>
    <dbReference type="NCBI Taxonomy" id="241081"/>
    <lineage>
        <taxon>Eukaryota</taxon>
        <taxon>Fungi</taxon>
        <taxon>Dikarya</taxon>
        <taxon>Ascomycota</taxon>
        <taxon>Pezizomycotina</taxon>
        <taxon>Sordariomycetes</taxon>
        <taxon>Sordariomycetidae</taxon>
        <taxon>Sordariales</taxon>
        <taxon>Sordariaceae</taxon>
        <taxon>Pseudoneurospora</taxon>
    </lineage>
</organism>
<keyword evidence="5" id="KW-1185">Reference proteome</keyword>
<name>A0AAN6NR89_9PEZI</name>
<comment type="caution">
    <text evidence="4">The sequence shown here is derived from an EMBL/GenBank/DDBJ whole genome shotgun (WGS) entry which is preliminary data.</text>
</comment>
<evidence type="ECO:0000313" key="5">
    <source>
        <dbReference type="Proteomes" id="UP001303222"/>
    </source>
</evidence>